<dbReference type="InterPro" id="IPR036236">
    <property type="entry name" value="Znf_C2H2_sf"/>
</dbReference>
<evidence type="ECO:0000313" key="6">
    <source>
        <dbReference type="Proteomes" id="UP000712281"/>
    </source>
</evidence>
<keyword evidence="1" id="KW-0863">Zinc-finger</keyword>
<evidence type="ECO:0000256" key="1">
    <source>
        <dbReference type="PROSITE-ProRule" id="PRU00042"/>
    </source>
</evidence>
<evidence type="ECO:0000313" key="5">
    <source>
        <dbReference type="EMBL" id="KAF2606529.1"/>
    </source>
</evidence>
<dbReference type="GO" id="GO:0006351">
    <property type="term" value="P:DNA-templated transcription"/>
    <property type="evidence" value="ECO:0007669"/>
    <property type="project" value="InterPro"/>
</dbReference>
<dbReference type="PROSITE" id="PS51321">
    <property type="entry name" value="TFIIS_CENTRAL"/>
    <property type="match status" value="1"/>
</dbReference>
<dbReference type="Pfam" id="PF07500">
    <property type="entry name" value="TFIIS_M"/>
    <property type="match status" value="1"/>
</dbReference>
<keyword evidence="1" id="KW-0479">Metal-binding</keyword>
<dbReference type="SUPFAM" id="SSF57667">
    <property type="entry name" value="beta-beta-alpha zinc fingers"/>
    <property type="match status" value="1"/>
</dbReference>
<dbReference type="GO" id="GO:0010090">
    <property type="term" value="P:trichome morphogenesis"/>
    <property type="evidence" value="ECO:0007669"/>
    <property type="project" value="InterPro"/>
</dbReference>
<organism evidence="5 6">
    <name type="scientific">Brassica cretica</name>
    <name type="common">Mustard</name>
    <dbReference type="NCBI Taxonomy" id="69181"/>
    <lineage>
        <taxon>Eukaryota</taxon>
        <taxon>Viridiplantae</taxon>
        <taxon>Streptophyta</taxon>
        <taxon>Embryophyta</taxon>
        <taxon>Tracheophyta</taxon>
        <taxon>Spermatophyta</taxon>
        <taxon>Magnoliopsida</taxon>
        <taxon>eudicotyledons</taxon>
        <taxon>Gunneridae</taxon>
        <taxon>Pentapetalae</taxon>
        <taxon>rosids</taxon>
        <taxon>malvids</taxon>
        <taxon>Brassicales</taxon>
        <taxon>Brassicaceae</taxon>
        <taxon>Brassiceae</taxon>
        <taxon>Brassica</taxon>
    </lineage>
</organism>
<dbReference type="EMBL" id="QGKW02000276">
    <property type="protein sequence ID" value="KAF2606529.1"/>
    <property type="molecule type" value="Genomic_DNA"/>
</dbReference>
<dbReference type="InterPro" id="IPR003618">
    <property type="entry name" value="TFIIS_cen_dom"/>
</dbReference>
<protein>
    <recommendedName>
        <fullName evidence="7">C2H2-type domain-containing protein</fullName>
    </recommendedName>
</protein>
<feature type="domain" description="C2H2-type" evidence="3">
    <location>
        <begin position="39"/>
        <end position="66"/>
    </location>
</feature>
<dbReference type="GO" id="GO:0003700">
    <property type="term" value="F:DNA-binding transcription factor activity"/>
    <property type="evidence" value="ECO:0007669"/>
    <property type="project" value="TreeGrafter"/>
</dbReference>
<dbReference type="InterPro" id="IPR044299">
    <property type="entry name" value="GIS3/ZFP5/ZFP6"/>
</dbReference>
<evidence type="ECO:0000259" key="3">
    <source>
        <dbReference type="PROSITE" id="PS50157"/>
    </source>
</evidence>
<dbReference type="Proteomes" id="UP000712281">
    <property type="component" value="Unassembled WGS sequence"/>
</dbReference>
<name>A0A8S9LKJ5_BRACR</name>
<accession>A0A8S9LKJ5</accession>
<gene>
    <name evidence="5" type="ORF">F2Q68_00045989</name>
</gene>
<comment type="caution">
    <text evidence="5">The sequence shown here is derived from an EMBL/GenBank/DDBJ whole genome shotgun (WGS) entry which is preliminary data.</text>
</comment>
<proteinExistence type="predicted"/>
<dbReference type="PANTHER" id="PTHR46353">
    <property type="entry name" value="ZINC FINGER PROTEIN 5"/>
    <property type="match status" value="1"/>
</dbReference>
<keyword evidence="1" id="KW-0862">Zinc</keyword>
<dbReference type="PROSITE" id="PS00028">
    <property type="entry name" value="ZINC_FINGER_C2H2_1"/>
    <property type="match status" value="1"/>
</dbReference>
<reference evidence="5" key="1">
    <citation type="submission" date="2019-12" db="EMBL/GenBank/DDBJ databases">
        <title>Genome sequencing and annotation of Brassica cretica.</title>
        <authorList>
            <person name="Studholme D.J."/>
            <person name="Sarris P.F."/>
        </authorList>
    </citation>
    <scope>NUCLEOTIDE SEQUENCE</scope>
    <source>
        <strain evidence="5">PFS-001/15</strain>
        <tissue evidence="5">Leaf</tissue>
    </source>
</reference>
<dbReference type="Gene3D" id="1.10.472.30">
    <property type="entry name" value="Transcription elongation factor S-II, central domain"/>
    <property type="match status" value="1"/>
</dbReference>
<dbReference type="Gene3D" id="3.30.160.60">
    <property type="entry name" value="Classic Zinc Finger"/>
    <property type="match status" value="1"/>
</dbReference>
<dbReference type="GO" id="GO:0005634">
    <property type="term" value="C:nucleus"/>
    <property type="evidence" value="ECO:0007669"/>
    <property type="project" value="TreeGrafter"/>
</dbReference>
<dbReference type="PANTHER" id="PTHR46353:SF13">
    <property type="entry name" value="ZINC FINGER PROTEIN 6"/>
    <property type="match status" value="1"/>
</dbReference>
<dbReference type="AlphaFoldDB" id="A0A8S9LKJ5"/>
<dbReference type="PROSITE" id="PS50157">
    <property type="entry name" value="ZINC_FINGER_C2H2_2"/>
    <property type="match status" value="1"/>
</dbReference>
<dbReference type="GO" id="GO:0009736">
    <property type="term" value="P:cytokinin-activated signaling pathway"/>
    <property type="evidence" value="ECO:0007669"/>
    <property type="project" value="TreeGrafter"/>
</dbReference>
<evidence type="ECO:0000259" key="4">
    <source>
        <dbReference type="PROSITE" id="PS51321"/>
    </source>
</evidence>
<dbReference type="InterPro" id="IPR013087">
    <property type="entry name" value="Znf_C2H2_type"/>
</dbReference>
<dbReference type="InterPro" id="IPR036575">
    <property type="entry name" value="TFIIS_cen_dom_sf"/>
</dbReference>
<dbReference type="SUPFAM" id="SSF46942">
    <property type="entry name" value="Elongation factor TFIIS domain 2"/>
    <property type="match status" value="1"/>
</dbReference>
<evidence type="ECO:0000256" key="2">
    <source>
        <dbReference type="SAM" id="MobiDB-lite"/>
    </source>
</evidence>
<dbReference type="GO" id="GO:0009740">
    <property type="term" value="P:gibberellic acid mediated signaling pathway"/>
    <property type="evidence" value="ECO:0007669"/>
    <property type="project" value="TreeGrafter"/>
</dbReference>
<dbReference type="GO" id="GO:0008270">
    <property type="term" value="F:zinc ion binding"/>
    <property type="evidence" value="ECO:0007669"/>
    <property type="project" value="UniProtKB-KW"/>
</dbReference>
<feature type="domain" description="TFIIS central" evidence="4">
    <location>
        <begin position="213"/>
        <end position="337"/>
    </location>
</feature>
<feature type="compositionally biased region" description="Basic and acidic residues" evidence="2">
    <location>
        <begin position="26"/>
        <end position="36"/>
    </location>
</feature>
<feature type="region of interest" description="Disordered" evidence="2">
    <location>
        <begin position="11"/>
        <end position="36"/>
    </location>
</feature>
<dbReference type="SMART" id="SM00510">
    <property type="entry name" value="TFS2M"/>
    <property type="match status" value="1"/>
</dbReference>
<dbReference type="GO" id="GO:0000976">
    <property type="term" value="F:transcription cis-regulatory region binding"/>
    <property type="evidence" value="ECO:0007669"/>
    <property type="project" value="TreeGrafter"/>
</dbReference>
<evidence type="ECO:0008006" key="7">
    <source>
        <dbReference type="Google" id="ProtNLM"/>
    </source>
</evidence>
<feature type="region of interest" description="Disordered" evidence="2">
    <location>
        <begin position="174"/>
        <end position="193"/>
    </location>
</feature>
<sequence length="373" mass="42021">MATDTSSLKLFGINLLQTTSDPDQSPEPRSEPEPESRKYECQYCCREFANSQALGGHQNAHKKERQLLKRAQMLAARGLPRHNNYHPHENPLLSAFSPLPHFISPPHMMLSPSSSTSKWLYGEHVPSQKVVGPMYFHGGSGRRGFYGGGMETMAGDVRAHGGSLPEMRRFAGENDRISEVKKESSRPRDRPVVKKEKKLVKEEMISRTTGDSNRDKVREMLHKSLSKVANEVVAVEMKKRVVSCDSWTVAASVESAMFEKLGSFEGTQKAKYRSILFNMGNSSNPDLRRKVLLGEISGERLVTMEKEEMASHKIQLQVQNIKEKARVREENRVKSMIMFQSDTIADGSRILSEHRVRVSVLRAKQGKDKLISG</sequence>